<dbReference type="PANTHER" id="PTHR14379">
    <property type="entry name" value="LIMKAIN B LKAP"/>
    <property type="match status" value="1"/>
</dbReference>
<evidence type="ECO:0000313" key="4">
    <source>
        <dbReference type="Proteomes" id="UP000307440"/>
    </source>
</evidence>
<evidence type="ECO:0000259" key="2">
    <source>
        <dbReference type="Pfam" id="PF01936"/>
    </source>
</evidence>
<feature type="compositionally biased region" description="Polar residues" evidence="1">
    <location>
        <begin position="307"/>
        <end position="320"/>
    </location>
</feature>
<dbReference type="GO" id="GO:0004540">
    <property type="term" value="F:RNA nuclease activity"/>
    <property type="evidence" value="ECO:0007669"/>
    <property type="project" value="InterPro"/>
</dbReference>
<dbReference type="EMBL" id="ML210175">
    <property type="protein sequence ID" value="TFK26435.1"/>
    <property type="molecule type" value="Genomic_DNA"/>
</dbReference>
<protein>
    <submittedName>
        <fullName evidence="3">DUF537-domain-containing protein</fullName>
    </submittedName>
</protein>
<name>A0A5C3L159_COPMA</name>
<sequence length="458" mass="50379">MGHQKVAIFWDYENCPVPSGSSGYQVVKNIRNSVQSLGSIKLFKAYLAISEQFQPRSLSVWSELQSSGVSLTDTPHNGRKEVADKMIIVDMLLYAMDNTPPATFVLITGDRDFAYAISVLRLRQYDVVVLSPTHCHSSLTLQATACLDWTRDVLENGGKRPHPFNSPTTLTTLSSTSLDTPLLDRDRFVGEVSLEDYIPLPASPLKASYLAERDLLTARTEPITQPVRRWRRVNSVSSSSSFATCFSNLSQDTGFASSSEESRWSQVEASLSRSKSPTLSSSGIPSNSSPVNQEISICLDEATPVKTSSSPFLHSPTNSPHPLPVSLGHARQALSRTGSPFSTSSAAPGLTEPTSMVSGHSTAEIVVPTRFRALIKILQGYLARDIVRPFRPGVAMEVYIEDKSIYDSLPPDETRTYKFNKYIEMAVNYGIVEVGGSGGDAWISLRPRYHSFSLEEYH</sequence>
<feature type="domain" description="NYN" evidence="2">
    <location>
        <begin position="5"/>
        <end position="143"/>
    </location>
</feature>
<gene>
    <name evidence="3" type="ORF">FA15DRAFT_667525</name>
</gene>
<feature type="region of interest" description="Disordered" evidence="1">
    <location>
        <begin position="307"/>
        <end position="326"/>
    </location>
</feature>
<dbReference type="GO" id="GO:1905762">
    <property type="term" value="F:CCR4-NOT complex binding"/>
    <property type="evidence" value="ECO:0007669"/>
    <property type="project" value="TreeGrafter"/>
</dbReference>
<dbReference type="OrthoDB" id="549353at2759"/>
<dbReference type="PANTHER" id="PTHR14379:SF3">
    <property type="entry name" value="MEIOSIS REGULATOR AND MRNA STABILITY FACTOR 1"/>
    <property type="match status" value="1"/>
</dbReference>
<dbReference type="InterPro" id="IPR024768">
    <property type="entry name" value="Marf1"/>
</dbReference>
<dbReference type="STRING" id="230819.A0A5C3L159"/>
<proteinExistence type="predicted"/>
<keyword evidence="4" id="KW-1185">Reference proteome</keyword>
<dbReference type="GO" id="GO:0010468">
    <property type="term" value="P:regulation of gene expression"/>
    <property type="evidence" value="ECO:0007669"/>
    <property type="project" value="InterPro"/>
</dbReference>
<evidence type="ECO:0000313" key="3">
    <source>
        <dbReference type="EMBL" id="TFK26435.1"/>
    </source>
</evidence>
<accession>A0A5C3L159</accession>
<dbReference type="AlphaFoldDB" id="A0A5C3L159"/>
<dbReference type="Proteomes" id="UP000307440">
    <property type="component" value="Unassembled WGS sequence"/>
</dbReference>
<dbReference type="CDD" id="cd10910">
    <property type="entry name" value="PIN_limkain_b1_N_like"/>
    <property type="match status" value="1"/>
</dbReference>
<dbReference type="GO" id="GO:0005777">
    <property type="term" value="C:peroxisome"/>
    <property type="evidence" value="ECO:0007669"/>
    <property type="project" value="InterPro"/>
</dbReference>
<feature type="compositionally biased region" description="Low complexity" evidence="1">
    <location>
        <begin position="270"/>
        <end position="290"/>
    </location>
</feature>
<evidence type="ECO:0000256" key="1">
    <source>
        <dbReference type="SAM" id="MobiDB-lite"/>
    </source>
</evidence>
<dbReference type="Gene3D" id="3.40.50.1010">
    <property type="entry name" value="5'-nuclease"/>
    <property type="match status" value="1"/>
</dbReference>
<organism evidence="3 4">
    <name type="scientific">Coprinopsis marcescibilis</name>
    <name type="common">Agaric fungus</name>
    <name type="synonym">Psathyrella marcescibilis</name>
    <dbReference type="NCBI Taxonomy" id="230819"/>
    <lineage>
        <taxon>Eukaryota</taxon>
        <taxon>Fungi</taxon>
        <taxon>Dikarya</taxon>
        <taxon>Basidiomycota</taxon>
        <taxon>Agaricomycotina</taxon>
        <taxon>Agaricomycetes</taxon>
        <taxon>Agaricomycetidae</taxon>
        <taxon>Agaricales</taxon>
        <taxon>Agaricineae</taxon>
        <taxon>Psathyrellaceae</taxon>
        <taxon>Coprinopsis</taxon>
    </lineage>
</organism>
<dbReference type="Pfam" id="PF01936">
    <property type="entry name" value="NYN"/>
    <property type="match status" value="1"/>
</dbReference>
<feature type="region of interest" description="Disordered" evidence="1">
    <location>
        <begin position="334"/>
        <end position="355"/>
    </location>
</feature>
<feature type="region of interest" description="Disordered" evidence="1">
    <location>
        <begin position="268"/>
        <end position="291"/>
    </location>
</feature>
<reference evidence="3 4" key="1">
    <citation type="journal article" date="2019" name="Nat. Ecol. Evol.">
        <title>Megaphylogeny resolves global patterns of mushroom evolution.</title>
        <authorList>
            <person name="Varga T."/>
            <person name="Krizsan K."/>
            <person name="Foldi C."/>
            <person name="Dima B."/>
            <person name="Sanchez-Garcia M."/>
            <person name="Sanchez-Ramirez S."/>
            <person name="Szollosi G.J."/>
            <person name="Szarkandi J.G."/>
            <person name="Papp V."/>
            <person name="Albert L."/>
            <person name="Andreopoulos W."/>
            <person name="Angelini C."/>
            <person name="Antonin V."/>
            <person name="Barry K.W."/>
            <person name="Bougher N.L."/>
            <person name="Buchanan P."/>
            <person name="Buyck B."/>
            <person name="Bense V."/>
            <person name="Catcheside P."/>
            <person name="Chovatia M."/>
            <person name="Cooper J."/>
            <person name="Damon W."/>
            <person name="Desjardin D."/>
            <person name="Finy P."/>
            <person name="Geml J."/>
            <person name="Haridas S."/>
            <person name="Hughes K."/>
            <person name="Justo A."/>
            <person name="Karasinski D."/>
            <person name="Kautmanova I."/>
            <person name="Kiss B."/>
            <person name="Kocsube S."/>
            <person name="Kotiranta H."/>
            <person name="LaButti K.M."/>
            <person name="Lechner B.E."/>
            <person name="Liimatainen K."/>
            <person name="Lipzen A."/>
            <person name="Lukacs Z."/>
            <person name="Mihaltcheva S."/>
            <person name="Morgado L.N."/>
            <person name="Niskanen T."/>
            <person name="Noordeloos M.E."/>
            <person name="Ohm R.A."/>
            <person name="Ortiz-Santana B."/>
            <person name="Ovrebo C."/>
            <person name="Racz N."/>
            <person name="Riley R."/>
            <person name="Savchenko A."/>
            <person name="Shiryaev A."/>
            <person name="Soop K."/>
            <person name="Spirin V."/>
            <person name="Szebenyi C."/>
            <person name="Tomsovsky M."/>
            <person name="Tulloss R.E."/>
            <person name="Uehling J."/>
            <person name="Grigoriev I.V."/>
            <person name="Vagvolgyi C."/>
            <person name="Papp T."/>
            <person name="Martin F.M."/>
            <person name="Miettinen O."/>
            <person name="Hibbett D.S."/>
            <person name="Nagy L.G."/>
        </authorList>
    </citation>
    <scope>NUCLEOTIDE SEQUENCE [LARGE SCALE GENOMIC DNA]</scope>
    <source>
        <strain evidence="3 4">CBS 121175</strain>
    </source>
</reference>
<dbReference type="InterPro" id="IPR021139">
    <property type="entry name" value="NYN"/>
</dbReference>